<feature type="region of interest" description="Disordered" evidence="1">
    <location>
        <begin position="520"/>
        <end position="574"/>
    </location>
</feature>
<feature type="region of interest" description="Disordered" evidence="1">
    <location>
        <begin position="1"/>
        <end position="56"/>
    </location>
</feature>
<dbReference type="Proteomes" id="UP000271974">
    <property type="component" value="Unassembled WGS sequence"/>
</dbReference>
<evidence type="ECO:0000256" key="1">
    <source>
        <dbReference type="SAM" id="MobiDB-lite"/>
    </source>
</evidence>
<name>A0A3S1C920_ELYCH</name>
<comment type="caution">
    <text evidence="2">The sequence shown here is derived from an EMBL/GenBank/DDBJ whole genome shotgun (WGS) entry which is preliminary data.</text>
</comment>
<proteinExistence type="predicted"/>
<evidence type="ECO:0000313" key="2">
    <source>
        <dbReference type="EMBL" id="RUS86275.1"/>
    </source>
</evidence>
<gene>
    <name evidence="2" type="ORF">EGW08_005967</name>
</gene>
<accession>A0A3S1C920</accession>
<reference evidence="2 3" key="1">
    <citation type="submission" date="2019-01" db="EMBL/GenBank/DDBJ databases">
        <title>A draft genome assembly of the solar-powered sea slug Elysia chlorotica.</title>
        <authorList>
            <person name="Cai H."/>
            <person name="Li Q."/>
            <person name="Fang X."/>
            <person name="Li J."/>
            <person name="Curtis N.E."/>
            <person name="Altenburger A."/>
            <person name="Shibata T."/>
            <person name="Feng M."/>
            <person name="Maeda T."/>
            <person name="Schwartz J.A."/>
            <person name="Shigenobu S."/>
            <person name="Lundholm N."/>
            <person name="Nishiyama T."/>
            <person name="Yang H."/>
            <person name="Hasebe M."/>
            <person name="Li S."/>
            <person name="Pierce S.K."/>
            <person name="Wang J."/>
        </authorList>
    </citation>
    <scope>NUCLEOTIDE SEQUENCE [LARGE SCALE GENOMIC DNA]</scope>
    <source>
        <strain evidence="2">EC2010</strain>
        <tissue evidence="2">Whole organism of an adult</tissue>
    </source>
</reference>
<dbReference type="AlphaFoldDB" id="A0A3S1C920"/>
<evidence type="ECO:0000313" key="3">
    <source>
        <dbReference type="Proteomes" id="UP000271974"/>
    </source>
</evidence>
<dbReference type="EMBL" id="RQTK01000144">
    <property type="protein sequence ID" value="RUS86275.1"/>
    <property type="molecule type" value="Genomic_DNA"/>
</dbReference>
<keyword evidence="3" id="KW-1185">Reference proteome</keyword>
<organism evidence="2 3">
    <name type="scientific">Elysia chlorotica</name>
    <name type="common">Eastern emerald elysia</name>
    <name type="synonym">Sea slug</name>
    <dbReference type="NCBI Taxonomy" id="188477"/>
    <lineage>
        <taxon>Eukaryota</taxon>
        <taxon>Metazoa</taxon>
        <taxon>Spiralia</taxon>
        <taxon>Lophotrochozoa</taxon>
        <taxon>Mollusca</taxon>
        <taxon>Gastropoda</taxon>
        <taxon>Heterobranchia</taxon>
        <taxon>Euthyneura</taxon>
        <taxon>Panpulmonata</taxon>
        <taxon>Sacoglossa</taxon>
        <taxon>Placobranchoidea</taxon>
        <taxon>Plakobranchidae</taxon>
        <taxon>Elysia</taxon>
    </lineage>
</organism>
<protein>
    <submittedName>
        <fullName evidence="2">Uncharacterized protein</fullName>
    </submittedName>
</protein>
<sequence length="574" mass="64080">MSNRSSGKASFAFSSREGPRSIVSAQSIKDGGTVGQKNAMMERKEETGSKTNGGMQGWKDFEKWAARWKDLMELITKEICLSTKIKSGQFQFMSNRSSDKAGFAFSSREGPRSIVSAQSIKDGGRRKKVCVINRKRHIETSGDKVGHLELSQLSKKPEARAVGRHIWVTMNYAASRTLMSNIRKAEMAKSLVFGKTLGYTTHVVIETTATSNYVARDQRGVWSDWRRDTCDLNDGWLENQFLTMSTCRQEEHVNRDCLSGLHVLVRLVGLERWRLELGFEPLPLATQLKDHSATEGQLAQSVEQMPSSHGVPRLSFDKAAFFFFSLVGSGRPARLRAKTFNEPVVKFIKDSLTIWEPSNGENPINNIAFSLLFFVRELRNKNCSNKAAGDEEWRPGLSLSILVPDRLSTRTAPTQCAGNPSSAGGTALHSNWMQINSRSIYSHFATFDRHTSPGLPNMEASLALRMSQLPNRKQVRWFDPALIPKRFALTHKGLTGQDPNPSRIEPNQVSAVNRCPLPVSVEDMRTGPSLRQTNFRPTRDPNGLIPGSGRGISSRPPETDLRSRLSQLMEGRGR</sequence>